<dbReference type="STRING" id="286727.SAMN02982917_4199"/>
<evidence type="ECO:0000256" key="2">
    <source>
        <dbReference type="ARBA" id="ARBA00029447"/>
    </source>
</evidence>
<dbReference type="InterPro" id="IPR013587">
    <property type="entry name" value="Nitrate/nitrite_sensing"/>
</dbReference>
<dbReference type="InterPro" id="IPR010910">
    <property type="entry name" value="Nitrate/nitrite_sensing_bac"/>
</dbReference>
<keyword evidence="1 3" id="KW-0807">Transducer</keyword>
<keyword evidence="4" id="KW-0472">Membrane</keyword>
<accession>A0A1X7GPL1</accession>
<keyword evidence="4" id="KW-1133">Transmembrane helix</keyword>
<dbReference type="Gene3D" id="6.10.340.10">
    <property type="match status" value="1"/>
</dbReference>
<dbReference type="GO" id="GO:0006935">
    <property type="term" value="P:chemotaxis"/>
    <property type="evidence" value="ECO:0007669"/>
    <property type="project" value="InterPro"/>
</dbReference>
<dbReference type="Pfam" id="PF08376">
    <property type="entry name" value="NIT"/>
    <property type="match status" value="1"/>
</dbReference>
<evidence type="ECO:0000313" key="8">
    <source>
        <dbReference type="EMBL" id="SMF72692.1"/>
    </source>
</evidence>
<dbReference type="PROSITE" id="PS50111">
    <property type="entry name" value="CHEMOTAXIS_TRANSDUC_2"/>
    <property type="match status" value="1"/>
</dbReference>
<dbReference type="GO" id="GO:0016020">
    <property type="term" value="C:membrane"/>
    <property type="evidence" value="ECO:0007669"/>
    <property type="project" value="InterPro"/>
</dbReference>
<evidence type="ECO:0000256" key="4">
    <source>
        <dbReference type="SAM" id="Phobius"/>
    </source>
</evidence>
<keyword evidence="4" id="KW-0812">Transmembrane</keyword>
<feature type="transmembrane region" description="Helical" evidence="4">
    <location>
        <begin position="319"/>
        <end position="341"/>
    </location>
</feature>
<dbReference type="RefSeq" id="WP_085089092.1">
    <property type="nucleotide sequence ID" value="NZ_FXAK01000007.1"/>
</dbReference>
<dbReference type="InterPro" id="IPR004090">
    <property type="entry name" value="Chemotax_Me-accpt_rcpt"/>
</dbReference>
<proteinExistence type="inferred from homology"/>
<dbReference type="GO" id="GO:0007165">
    <property type="term" value="P:signal transduction"/>
    <property type="evidence" value="ECO:0007669"/>
    <property type="project" value="UniProtKB-KW"/>
</dbReference>
<gene>
    <name evidence="8" type="ORF">SAMN02982917_4199</name>
</gene>
<dbReference type="Pfam" id="PF00015">
    <property type="entry name" value="MCPsignal"/>
    <property type="match status" value="1"/>
</dbReference>
<evidence type="ECO:0000259" key="5">
    <source>
        <dbReference type="PROSITE" id="PS50111"/>
    </source>
</evidence>
<evidence type="ECO:0000259" key="6">
    <source>
        <dbReference type="PROSITE" id="PS50885"/>
    </source>
</evidence>
<name>A0A1X7GPL1_9PROT</name>
<evidence type="ECO:0000313" key="9">
    <source>
        <dbReference type="Proteomes" id="UP000192936"/>
    </source>
</evidence>
<feature type="domain" description="HAMP" evidence="6">
    <location>
        <begin position="342"/>
        <end position="395"/>
    </location>
</feature>
<dbReference type="AlphaFoldDB" id="A0A1X7GPL1"/>
<dbReference type="SMART" id="SM00283">
    <property type="entry name" value="MA"/>
    <property type="match status" value="1"/>
</dbReference>
<feature type="domain" description="Methyl-accepting transducer" evidence="5">
    <location>
        <begin position="428"/>
        <end position="661"/>
    </location>
</feature>
<dbReference type="PANTHER" id="PTHR32089">
    <property type="entry name" value="METHYL-ACCEPTING CHEMOTAXIS PROTEIN MCPB"/>
    <property type="match status" value="1"/>
</dbReference>
<evidence type="ECO:0000256" key="1">
    <source>
        <dbReference type="ARBA" id="ARBA00023224"/>
    </source>
</evidence>
<dbReference type="PANTHER" id="PTHR32089:SF112">
    <property type="entry name" value="LYSOZYME-LIKE PROTEIN-RELATED"/>
    <property type="match status" value="1"/>
</dbReference>
<dbReference type="GO" id="GO:0004888">
    <property type="term" value="F:transmembrane signaling receptor activity"/>
    <property type="evidence" value="ECO:0007669"/>
    <property type="project" value="InterPro"/>
</dbReference>
<dbReference type="InterPro" id="IPR004089">
    <property type="entry name" value="MCPsignal_dom"/>
</dbReference>
<comment type="similarity">
    <text evidence="2">Belongs to the methyl-accepting chemotaxis (MCP) protein family.</text>
</comment>
<dbReference type="OrthoDB" id="2489132at2"/>
<dbReference type="Pfam" id="PF00672">
    <property type="entry name" value="HAMP"/>
    <property type="match status" value="1"/>
</dbReference>
<dbReference type="SMART" id="SM00304">
    <property type="entry name" value="HAMP"/>
    <property type="match status" value="1"/>
</dbReference>
<dbReference type="EMBL" id="FXAK01000007">
    <property type="protein sequence ID" value="SMF72692.1"/>
    <property type="molecule type" value="Genomic_DNA"/>
</dbReference>
<dbReference type="PROSITE" id="PS50885">
    <property type="entry name" value="HAMP"/>
    <property type="match status" value="1"/>
</dbReference>
<sequence length="691" mass="73426">MVSLLKAADGLLGNMRFTRKMALALSVPMAGVVVLSSLLVWEQVDASRRAADLASVTRLSVGMTSLVHELQKERGSSSVFLSSKRDDDRRRMDGVRTASDAKLAELAGQFADARIRDPQVAQAMTGARDALSQLSGLRSGVDGQSQSSLEVVKSYTGMIRKLLDAAGQARILSTDADQLRAADAMVALSEAKERLGQQRAVGGAAFRKDRFPADAHERFIELSGEYKALMTGLKAKLTAEEAAFHDRTFSGPAIAEVERMQRIGIASAYGGADNQGTDAGKWFDTITVVIDMLRSVETHVADDLIALANRDARESMTRLTGVAAGLAILLVVMSLIAYLVARNITRPIARLNGDMRRLEAGERELTIHGAERADELGAMARSLDQFRLSLAQADRLAAEQQRHQEERLREAERLERLVAEFDRHIEAVAEQLAGAASGLRGNAEQMSSIASQTESHVLSVARASEGASGNVQAVAAATEELTASISEIGRQMTGSTEMAERAVSDVRRTAGIIADLSGAAQQVGEIVRMITDIASQTNLLALNATIEAARAGEAGKGFAVVAQEVKQLASQTAKATEDITAKVAEIQSATDHTVRAIGDIGTVVTRIEENISAVAAAVEEQNAATAEIGRNVRQAADGTDQVSQNASLVGTEACRAGAMAKEVLVMADALKRSTDSLRGDVADFIGKIRAA</sequence>
<dbReference type="PROSITE" id="PS50906">
    <property type="entry name" value="NIT"/>
    <property type="match status" value="1"/>
</dbReference>
<dbReference type="Proteomes" id="UP000192936">
    <property type="component" value="Unassembled WGS sequence"/>
</dbReference>
<dbReference type="InterPro" id="IPR003660">
    <property type="entry name" value="HAMP_dom"/>
</dbReference>
<feature type="transmembrane region" description="Helical" evidence="4">
    <location>
        <begin position="21"/>
        <end position="41"/>
    </location>
</feature>
<reference evidence="8 9" key="1">
    <citation type="submission" date="2017-04" db="EMBL/GenBank/DDBJ databases">
        <authorList>
            <person name="Afonso C.L."/>
            <person name="Miller P.J."/>
            <person name="Scott M.A."/>
            <person name="Spackman E."/>
            <person name="Goraichik I."/>
            <person name="Dimitrov K.M."/>
            <person name="Suarez D.L."/>
            <person name="Swayne D.E."/>
        </authorList>
    </citation>
    <scope>NUCLEOTIDE SEQUENCE [LARGE SCALE GENOMIC DNA]</scope>
    <source>
        <strain evidence="8 9">A2P</strain>
    </source>
</reference>
<evidence type="ECO:0000259" key="7">
    <source>
        <dbReference type="PROSITE" id="PS50906"/>
    </source>
</evidence>
<dbReference type="SUPFAM" id="SSF58104">
    <property type="entry name" value="Methyl-accepting chemotaxis protein (MCP) signaling domain"/>
    <property type="match status" value="1"/>
</dbReference>
<dbReference type="Gene3D" id="1.10.287.950">
    <property type="entry name" value="Methyl-accepting chemotaxis protein"/>
    <property type="match status" value="1"/>
</dbReference>
<evidence type="ECO:0000256" key="3">
    <source>
        <dbReference type="PROSITE-ProRule" id="PRU00284"/>
    </source>
</evidence>
<organism evidence="8 9">
    <name type="scientific">Azospirillum oryzae</name>
    <dbReference type="NCBI Taxonomy" id="286727"/>
    <lineage>
        <taxon>Bacteria</taxon>
        <taxon>Pseudomonadati</taxon>
        <taxon>Pseudomonadota</taxon>
        <taxon>Alphaproteobacteria</taxon>
        <taxon>Rhodospirillales</taxon>
        <taxon>Azospirillaceae</taxon>
        <taxon>Azospirillum</taxon>
    </lineage>
</organism>
<feature type="domain" description="NIT" evidence="7">
    <location>
        <begin position="61"/>
        <end position="311"/>
    </location>
</feature>
<protein>
    <submittedName>
        <fullName evidence="8">Methyl-accepting chemotaxis protein</fullName>
    </submittedName>
</protein>
<dbReference type="PRINTS" id="PR00260">
    <property type="entry name" value="CHEMTRNSDUCR"/>
</dbReference>